<accession>A0A377HL59</accession>
<reference evidence="1 2" key="1">
    <citation type="submission" date="2018-06" db="EMBL/GenBank/DDBJ databases">
        <authorList>
            <consortium name="Pathogen Informatics"/>
            <person name="Doyle S."/>
        </authorList>
    </citation>
    <scope>NUCLEOTIDE SEQUENCE [LARGE SCALE GENOMIC DNA]</scope>
    <source>
        <strain evidence="1 2">NCTC11645</strain>
    </source>
</reference>
<name>A0A377HL59_GRIHO</name>
<dbReference type="AlphaFoldDB" id="A0A377HL59"/>
<organism evidence="1 2">
    <name type="scientific">Grimontia hollisae</name>
    <name type="common">Vibrio hollisae</name>
    <dbReference type="NCBI Taxonomy" id="673"/>
    <lineage>
        <taxon>Bacteria</taxon>
        <taxon>Pseudomonadati</taxon>
        <taxon>Pseudomonadota</taxon>
        <taxon>Gammaproteobacteria</taxon>
        <taxon>Vibrionales</taxon>
        <taxon>Vibrionaceae</taxon>
        <taxon>Grimontia</taxon>
    </lineage>
</organism>
<gene>
    <name evidence="1" type="ORF">NCTC11645_01127</name>
</gene>
<protein>
    <recommendedName>
        <fullName evidence="3">Bacteriophage P2-related tail formation protein</fullName>
    </recommendedName>
</protein>
<dbReference type="EMBL" id="UGHD01000002">
    <property type="protein sequence ID" value="STO56753.1"/>
    <property type="molecule type" value="Genomic_DNA"/>
</dbReference>
<evidence type="ECO:0000313" key="2">
    <source>
        <dbReference type="Proteomes" id="UP000254512"/>
    </source>
</evidence>
<dbReference type="STRING" id="673.AL542_10615"/>
<dbReference type="Pfam" id="PF09684">
    <property type="entry name" value="Tail_P2_I"/>
    <property type="match status" value="1"/>
</dbReference>
<sequence>MTLPDINFKYWMGREGSELVKFARALRSYWRKVDAALRLPLTQFDALTAPLGIVKLMAWERDISPLEREDERIFRIRVANAYTFARHAGETRGFKNMFARLGIDWMDIHEREDPVQWDVVTIETADGDLAQKNWLMNAMIRQYGRTCRRYRFNVTYPATLHMHCAAFGHRFALAKASACNNTRVAVRQQRIEHNQQMFIASMTRKP</sequence>
<dbReference type="InterPro" id="IPR006521">
    <property type="entry name" value="Tail_protein_I"/>
</dbReference>
<proteinExistence type="predicted"/>
<dbReference type="RefSeq" id="WP_115659513.1">
    <property type="nucleotide sequence ID" value="NZ_UGHD01000002.1"/>
</dbReference>
<evidence type="ECO:0008006" key="3">
    <source>
        <dbReference type="Google" id="ProtNLM"/>
    </source>
</evidence>
<evidence type="ECO:0000313" key="1">
    <source>
        <dbReference type="EMBL" id="STO56753.1"/>
    </source>
</evidence>
<dbReference type="Proteomes" id="UP000254512">
    <property type="component" value="Unassembled WGS sequence"/>
</dbReference>